<feature type="transmembrane region" description="Helical" evidence="1">
    <location>
        <begin position="70"/>
        <end position="88"/>
    </location>
</feature>
<dbReference type="InterPro" id="IPR037185">
    <property type="entry name" value="EmrE-like"/>
</dbReference>
<feature type="transmembrane region" description="Helical" evidence="1">
    <location>
        <begin position="94"/>
        <end position="116"/>
    </location>
</feature>
<dbReference type="Gene3D" id="1.10.3730.20">
    <property type="match status" value="1"/>
</dbReference>
<organism evidence="2 3">
    <name type="scientific">Desulfovibrio gilichinskyi</name>
    <dbReference type="NCBI Taxonomy" id="1519643"/>
    <lineage>
        <taxon>Bacteria</taxon>
        <taxon>Pseudomonadati</taxon>
        <taxon>Thermodesulfobacteriota</taxon>
        <taxon>Desulfovibrionia</taxon>
        <taxon>Desulfovibrionales</taxon>
        <taxon>Desulfovibrionaceae</taxon>
        <taxon>Desulfovibrio</taxon>
    </lineage>
</organism>
<protein>
    <recommendedName>
        <fullName evidence="4">EamA-like transporter family protein</fullName>
    </recommendedName>
</protein>
<dbReference type="EMBL" id="FWZU01000002">
    <property type="protein sequence ID" value="SMF04729.1"/>
    <property type="molecule type" value="Genomic_DNA"/>
</dbReference>
<dbReference type="STRING" id="1519643.SAMN06295933_1376"/>
<keyword evidence="1" id="KW-0812">Transmembrane</keyword>
<dbReference type="RefSeq" id="WP_085100262.1">
    <property type="nucleotide sequence ID" value="NZ_FWZU01000002.1"/>
</dbReference>
<evidence type="ECO:0000256" key="1">
    <source>
        <dbReference type="SAM" id="Phobius"/>
    </source>
</evidence>
<evidence type="ECO:0008006" key="4">
    <source>
        <dbReference type="Google" id="ProtNLM"/>
    </source>
</evidence>
<keyword evidence="1" id="KW-0472">Membrane</keyword>
<feature type="transmembrane region" description="Helical" evidence="1">
    <location>
        <begin position="31"/>
        <end position="49"/>
    </location>
</feature>
<gene>
    <name evidence="2" type="ORF">SAMN06295933_1376</name>
</gene>
<keyword evidence="1" id="KW-1133">Transmembrane helix</keyword>
<keyword evidence="3" id="KW-1185">Reference proteome</keyword>
<reference evidence="3" key="1">
    <citation type="submission" date="2017-04" db="EMBL/GenBank/DDBJ databases">
        <authorList>
            <person name="Varghese N."/>
            <person name="Submissions S."/>
        </authorList>
    </citation>
    <scope>NUCLEOTIDE SEQUENCE [LARGE SCALE GENOMIC DNA]</scope>
    <source>
        <strain evidence="3">K3S</strain>
    </source>
</reference>
<evidence type="ECO:0000313" key="2">
    <source>
        <dbReference type="EMBL" id="SMF04729.1"/>
    </source>
</evidence>
<evidence type="ECO:0000313" key="3">
    <source>
        <dbReference type="Proteomes" id="UP000192906"/>
    </source>
</evidence>
<sequence>MLAVYGSIAIVVASSVTYHLAQKSISGGSSLFASLASAYAMAMLLSLVGMYFQTGRIDITEIFSTRNWQVLLLGLAIFGIEVGVLLTYRAGASISTLPIIVNGVVMACLIPLGMLLYREHLTINSVIGIILIASGMWVLCVSGHA</sequence>
<proteinExistence type="predicted"/>
<name>A0A1X7CX32_9BACT</name>
<feature type="transmembrane region" description="Helical" evidence="1">
    <location>
        <begin position="123"/>
        <end position="144"/>
    </location>
</feature>
<accession>A0A1X7CX32</accession>
<dbReference type="OrthoDB" id="5458895at2"/>
<dbReference type="AlphaFoldDB" id="A0A1X7CX32"/>
<dbReference type="SUPFAM" id="SSF103481">
    <property type="entry name" value="Multidrug resistance efflux transporter EmrE"/>
    <property type="match status" value="1"/>
</dbReference>
<dbReference type="Proteomes" id="UP000192906">
    <property type="component" value="Unassembled WGS sequence"/>
</dbReference>